<feature type="transmembrane region" description="Helical" evidence="7">
    <location>
        <begin position="156"/>
        <end position="178"/>
    </location>
</feature>
<keyword evidence="4 7" id="KW-0812">Transmembrane</keyword>
<feature type="transmembrane region" description="Helical" evidence="7">
    <location>
        <begin position="97"/>
        <end position="120"/>
    </location>
</feature>
<dbReference type="EMBL" id="LGIQ01000011">
    <property type="protein sequence ID" value="KNB69467.1"/>
    <property type="molecule type" value="Genomic_DNA"/>
</dbReference>
<proteinExistence type="predicted"/>
<evidence type="ECO:0000313" key="9">
    <source>
        <dbReference type="EMBL" id="GED70911.1"/>
    </source>
</evidence>
<reference evidence="10" key="2">
    <citation type="submission" date="2015-07" db="EMBL/GenBank/DDBJ databases">
        <title>MeaNS - Measles Nucleotide Surveillance Program.</title>
        <authorList>
            <person name="Tran T."/>
            <person name="Druce J."/>
        </authorList>
    </citation>
    <scope>NUCLEOTIDE SEQUENCE</scope>
    <source>
        <strain evidence="10">DSM 9887</strain>
    </source>
</reference>
<evidence type="ECO:0000313" key="10">
    <source>
        <dbReference type="EMBL" id="KNB69467.1"/>
    </source>
</evidence>
<dbReference type="GO" id="GO:0022857">
    <property type="term" value="F:transmembrane transporter activity"/>
    <property type="evidence" value="ECO:0007669"/>
    <property type="project" value="InterPro"/>
</dbReference>
<dbReference type="OrthoDB" id="337363at2"/>
<name>A0A0K9YLD1_9BACL</name>
<organism evidence="10 11">
    <name type="scientific">Brevibacillus reuszeri</name>
    <dbReference type="NCBI Taxonomy" id="54915"/>
    <lineage>
        <taxon>Bacteria</taxon>
        <taxon>Bacillati</taxon>
        <taxon>Bacillota</taxon>
        <taxon>Bacilli</taxon>
        <taxon>Bacillales</taxon>
        <taxon>Paenibacillaceae</taxon>
        <taxon>Brevibacillus</taxon>
    </lineage>
</organism>
<feature type="transmembrane region" description="Helical" evidence="7">
    <location>
        <begin position="36"/>
        <end position="61"/>
    </location>
</feature>
<accession>A0A0K9YLD1</accession>
<dbReference type="InterPro" id="IPR011701">
    <property type="entry name" value="MFS"/>
</dbReference>
<dbReference type="Pfam" id="PF07690">
    <property type="entry name" value="MFS_1"/>
    <property type="match status" value="1"/>
</dbReference>
<feature type="transmembrane region" description="Helical" evidence="7">
    <location>
        <begin position="73"/>
        <end position="91"/>
    </location>
</feature>
<feature type="transmembrane region" description="Helical" evidence="7">
    <location>
        <begin position="231"/>
        <end position="253"/>
    </location>
</feature>
<evidence type="ECO:0000256" key="5">
    <source>
        <dbReference type="ARBA" id="ARBA00022989"/>
    </source>
</evidence>
<evidence type="ECO:0000256" key="3">
    <source>
        <dbReference type="ARBA" id="ARBA00022475"/>
    </source>
</evidence>
<evidence type="ECO:0000256" key="7">
    <source>
        <dbReference type="SAM" id="Phobius"/>
    </source>
</evidence>
<dbReference type="InterPro" id="IPR020846">
    <property type="entry name" value="MFS_dom"/>
</dbReference>
<dbReference type="Gene3D" id="1.20.1250.20">
    <property type="entry name" value="MFS general substrate transporter like domains"/>
    <property type="match status" value="2"/>
</dbReference>
<dbReference type="PANTHER" id="PTHR43124">
    <property type="entry name" value="PURINE EFFLUX PUMP PBUE"/>
    <property type="match status" value="1"/>
</dbReference>
<dbReference type="PANTHER" id="PTHR43124:SF10">
    <property type="entry name" value="PURINE EFFLUX PUMP PBUE"/>
    <property type="match status" value="1"/>
</dbReference>
<dbReference type="SUPFAM" id="SSF103473">
    <property type="entry name" value="MFS general substrate transporter"/>
    <property type="match status" value="1"/>
</dbReference>
<evidence type="ECO:0000313" key="12">
    <source>
        <dbReference type="Proteomes" id="UP000319578"/>
    </source>
</evidence>
<evidence type="ECO:0000256" key="1">
    <source>
        <dbReference type="ARBA" id="ARBA00004651"/>
    </source>
</evidence>
<dbReference type="GO" id="GO:0005886">
    <property type="term" value="C:plasma membrane"/>
    <property type="evidence" value="ECO:0007669"/>
    <property type="project" value="UniProtKB-SubCell"/>
</dbReference>
<comment type="caution">
    <text evidence="10">The sequence shown here is derived from an EMBL/GenBank/DDBJ whole genome shotgun (WGS) entry which is preliminary data.</text>
</comment>
<dbReference type="Proteomes" id="UP000319578">
    <property type="component" value="Unassembled WGS sequence"/>
</dbReference>
<reference evidence="11" key="1">
    <citation type="submission" date="2015-07" db="EMBL/GenBank/DDBJ databases">
        <title>Genome sequencing project for genomic taxonomy and phylogenomics of Bacillus-like bacteria.</title>
        <authorList>
            <person name="Liu B."/>
            <person name="Wang J."/>
            <person name="Zhu Y."/>
            <person name="Liu G."/>
            <person name="Chen Q."/>
            <person name="Chen Z."/>
            <person name="Lan J."/>
            <person name="Che J."/>
            <person name="Ge C."/>
            <person name="Shi H."/>
            <person name="Pan Z."/>
            <person name="Liu X."/>
        </authorList>
    </citation>
    <scope>NUCLEOTIDE SEQUENCE [LARGE SCALE GENOMIC DNA]</scope>
    <source>
        <strain evidence="11">DSM 9887</strain>
    </source>
</reference>
<gene>
    <name evidence="9" type="primary">ybcL_2</name>
    <name evidence="10" type="ORF">ADS79_26665</name>
    <name evidence="9" type="ORF">BRE01_46130</name>
</gene>
<feature type="transmembrane region" description="Helical" evidence="7">
    <location>
        <begin position="132"/>
        <end position="150"/>
    </location>
</feature>
<feature type="transmembrane region" description="Helical" evidence="7">
    <location>
        <begin position="293"/>
        <end position="311"/>
    </location>
</feature>
<dbReference type="InterPro" id="IPR036259">
    <property type="entry name" value="MFS_trans_sf"/>
</dbReference>
<dbReference type="Proteomes" id="UP000036834">
    <property type="component" value="Unassembled WGS sequence"/>
</dbReference>
<feature type="domain" description="Major facilitator superfamily (MFS) profile" evidence="8">
    <location>
        <begin position="7"/>
        <end position="387"/>
    </location>
</feature>
<dbReference type="PROSITE" id="PS50850">
    <property type="entry name" value="MFS"/>
    <property type="match status" value="1"/>
</dbReference>
<evidence type="ECO:0000256" key="2">
    <source>
        <dbReference type="ARBA" id="ARBA00022448"/>
    </source>
</evidence>
<dbReference type="RefSeq" id="WP_049741481.1">
    <property type="nucleotide sequence ID" value="NZ_BJON01000018.1"/>
</dbReference>
<feature type="transmembrane region" description="Helical" evidence="7">
    <location>
        <begin position="364"/>
        <end position="384"/>
    </location>
</feature>
<keyword evidence="2" id="KW-0813">Transport</keyword>
<evidence type="ECO:0000256" key="4">
    <source>
        <dbReference type="ARBA" id="ARBA00022692"/>
    </source>
</evidence>
<keyword evidence="5 7" id="KW-1133">Transmembrane helix</keyword>
<evidence type="ECO:0000256" key="6">
    <source>
        <dbReference type="ARBA" id="ARBA00023136"/>
    </source>
</evidence>
<dbReference type="InterPro" id="IPR050189">
    <property type="entry name" value="MFS_Efflux_Transporters"/>
</dbReference>
<dbReference type="PATRIC" id="fig|54915.3.peg.4508"/>
<feature type="transmembrane region" description="Helical" evidence="7">
    <location>
        <begin position="265"/>
        <end position="287"/>
    </location>
</feature>
<keyword evidence="3" id="KW-1003">Cell membrane</keyword>
<evidence type="ECO:0000259" key="8">
    <source>
        <dbReference type="PROSITE" id="PS50850"/>
    </source>
</evidence>
<dbReference type="CDD" id="cd17324">
    <property type="entry name" value="MFS_NepI_like"/>
    <property type="match status" value="1"/>
</dbReference>
<reference evidence="9 12" key="3">
    <citation type="submission" date="2019-06" db="EMBL/GenBank/DDBJ databases">
        <title>Whole genome shotgun sequence of Brevibacillus reuszeri NBRC 15719.</title>
        <authorList>
            <person name="Hosoyama A."/>
            <person name="Uohara A."/>
            <person name="Ohji S."/>
            <person name="Ichikawa N."/>
        </authorList>
    </citation>
    <scope>NUCLEOTIDE SEQUENCE [LARGE SCALE GENOMIC DNA]</scope>
    <source>
        <strain evidence="9 12">NBRC 15719</strain>
    </source>
</reference>
<feature type="transmembrane region" description="Helical" evidence="7">
    <location>
        <begin position="332"/>
        <end position="352"/>
    </location>
</feature>
<dbReference type="EMBL" id="BJON01000018">
    <property type="protein sequence ID" value="GED70911.1"/>
    <property type="molecule type" value="Genomic_DNA"/>
</dbReference>
<keyword evidence="6 7" id="KW-0472">Membrane</keyword>
<comment type="subcellular location">
    <subcellularLocation>
        <location evidence="1">Cell membrane</location>
        <topology evidence="1">Multi-pass membrane protein</topology>
    </subcellularLocation>
</comment>
<dbReference type="AlphaFoldDB" id="A0A0K9YLD1"/>
<feature type="transmembrane region" description="Helical" evidence="7">
    <location>
        <begin position="204"/>
        <end position="225"/>
    </location>
</feature>
<protein>
    <submittedName>
        <fullName evidence="10">MFS transporter</fullName>
    </submittedName>
    <submittedName>
        <fullName evidence="9">MFS-type transporter YbcL</fullName>
    </submittedName>
</protein>
<evidence type="ECO:0000313" key="11">
    <source>
        <dbReference type="Proteomes" id="UP000036834"/>
    </source>
</evidence>
<sequence>MNTSSWRVYFLAIVSFLVGTSEYVISGILDKISDTLGISITSAGQFVTIFSFVYAICTPILMALTAKIERQKLLVGALGIFVLANIMSFVLPGFGLFVFSRVLMALGAGMVVVTALDIAAKIAPEGKQASSIATVVMGFTTSLIIGVPLGRMIAEAYGWKSVFGFIAILGLLAIFVLYRTIPRVIGDAPVPLTKQLALLKNKKVALGLAITFFWLGGYSIAYTYISPYLLTVAGLNEGVLSGVLLAFGLASLIGSKFGGYSTDKWGVSFTLIGGMLLHIAAFLLLSVTVGLTSSWGIIVVVLVLWSFAAWSSGPTQQYNLIRIEPKYSGIMLGLNQSTMQLSMAAGAGIGGLAVDRVSLSSITWFGMVGVAVAVAASFLLFSWIKKEARQKSMQQKHALSD</sequence>
<keyword evidence="12" id="KW-1185">Reference proteome</keyword>